<reference evidence="2 3" key="1">
    <citation type="journal article" date="2018" name="PLoS ONE">
        <title>The draft genome of Kipferlia bialata reveals reductive genome evolution in fornicate parasites.</title>
        <authorList>
            <person name="Tanifuji G."/>
            <person name="Takabayashi S."/>
            <person name="Kume K."/>
            <person name="Takagi M."/>
            <person name="Nakayama T."/>
            <person name="Kamikawa R."/>
            <person name="Inagaki Y."/>
            <person name="Hashimoto T."/>
        </authorList>
    </citation>
    <scope>NUCLEOTIDE SEQUENCE [LARGE SCALE GENOMIC DNA]</scope>
    <source>
        <strain evidence="2">NY0173</strain>
    </source>
</reference>
<name>A0A391NPH5_9EUKA</name>
<dbReference type="EMBL" id="BDIP01003551">
    <property type="protein sequence ID" value="GCA63447.1"/>
    <property type="molecule type" value="Genomic_DNA"/>
</dbReference>
<dbReference type="Proteomes" id="UP000265618">
    <property type="component" value="Unassembled WGS sequence"/>
</dbReference>
<accession>A0A391NPH5</accession>
<dbReference type="AlphaFoldDB" id="A0A391NPH5"/>
<keyword evidence="3" id="KW-1185">Reference proteome</keyword>
<proteinExistence type="predicted"/>
<feature type="compositionally biased region" description="Pro residues" evidence="1">
    <location>
        <begin position="223"/>
        <end position="235"/>
    </location>
</feature>
<protein>
    <submittedName>
        <fullName evidence="2">Uncharacterized protein</fullName>
    </submittedName>
</protein>
<feature type="compositionally biased region" description="Basic and acidic residues" evidence="1">
    <location>
        <begin position="122"/>
        <end position="133"/>
    </location>
</feature>
<feature type="non-terminal residue" evidence="2">
    <location>
        <position position="1"/>
    </location>
</feature>
<organism evidence="2 3">
    <name type="scientific">Kipferlia bialata</name>
    <dbReference type="NCBI Taxonomy" id="797122"/>
    <lineage>
        <taxon>Eukaryota</taxon>
        <taxon>Metamonada</taxon>
        <taxon>Carpediemonas-like organisms</taxon>
        <taxon>Kipferlia</taxon>
    </lineage>
</organism>
<evidence type="ECO:0000313" key="2">
    <source>
        <dbReference type="EMBL" id="GCA63447.1"/>
    </source>
</evidence>
<evidence type="ECO:0000313" key="3">
    <source>
        <dbReference type="Proteomes" id="UP000265618"/>
    </source>
</evidence>
<comment type="caution">
    <text evidence="2">The sequence shown here is derived from an EMBL/GenBank/DDBJ whole genome shotgun (WGS) entry which is preliminary data.</text>
</comment>
<gene>
    <name evidence="2" type="ORF">KIPB_009976</name>
</gene>
<feature type="region of interest" description="Disordered" evidence="1">
    <location>
        <begin position="213"/>
        <end position="253"/>
    </location>
</feature>
<sequence length="574" mass="61027">IAHALEERDTAFIGTVSALLEAKHVMDPQRVAPSILNSSKALRLPYTLLGASLVWPEAGERYNPSLHHVAAGETDGVDTIACTLAPGVAIQGVSVAKAHVVLGTPVVRREREAQGRAVAPVDQRDRRGSKGKSDPNSTLVSSSGGGEGETPSHDAADPTQAPPEEAKAPAASPDSARQTDPSSAGEIVRAGAEDSGVAGGAGDTEMLASDVQRTPVAESARPANPPHPPAKPAPHPEGDMSSGKGAAPKSPSVEFVDAPIRGLSVTVGGTRPESIAYCLQIGSIPLSGPTVYNTVEKLLCKVVTSNDLFQVDPLMSAILDCKDNTPSHRVMILAAYIKRLSESRMPLRYTMRDPVLSVLNAFHLSMSQAPKSQHTETTRELVTVFADLLVQLEPLQTSVRGMLGQFLTLSVAGSIVKWPDSLCPKACRVSVARLFFRHGCFTYPPSPSTAARGLTFCTPSMSETDMARLAGQLKDLICCLKDEESVSLGLQAVALFLEWSYTPVGVVEDLLRFFLRHKPFSAVYHRLNVPSAKLVARAARGAVARVYKDPAVYSKMKSDVDIAIAGLPMAVPRY</sequence>
<evidence type="ECO:0000256" key="1">
    <source>
        <dbReference type="SAM" id="MobiDB-lite"/>
    </source>
</evidence>
<feature type="region of interest" description="Disordered" evidence="1">
    <location>
        <begin position="111"/>
        <end position="186"/>
    </location>
</feature>